<dbReference type="InterPro" id="IPR016032">
    <property type="entry name" value="Sig_transdc_resp-reg_C-effctor"/>
</dbReference>
<feature type="domain" description="HTH luxR-type" evidence="2">
    <location>
        <begin position="705"/>
        <end position="770"/>
    </location>
</feature>
<name>A0A3N2D1D9_9MICO</name>
<dbReference type="Pfam" id="PF00196">
    <property type="entry name" value="GerE"/>
    <property type="match status" value="1"/>
</dbReference>
<evidence type="ECO:0000313" key="4">
    <source>
        <dbReference type="Proteomes" id="UP000275356"/>
    </source>
</evidence>
<dbReference type="EMBL" id="RKHQ01000002">
    <property type="protein sequence ID" value="ROR93577.1"/>
    <property type="molecule type" value="Genomic_DNA"/>
</dbReference>
<accession>A0A3N2D1D9</accession>
<evidence type="ECO:0000259" key="2">
    <source>
        <dbReference type="PROSITE" id="PS50043"/>
    </source>
</evidence>
<dbReference type="InterPro" id="IPR036388">
    <property type="entry name" value="WH-like_DNA-bd_sf"/>
</dbReference>
<proteinExistence type="predicted"/>
<comment type="caution">
    <text evidence="3">The sequence shown here is derived from an EMBL/GenBank/DDBJ whole genome shotgun (WGS) entry which is preliminary data.</text>
</comment>
<gene>
    <name evidence="3" type="ORF">EDD28_2995</name>
</gene>
<dbReference type="OrthoDB" id="134985at2"/>
<reference evidence="3 4" key="1">
    <citation type="submission" date="2018-11" db="EMBL/GenBank/DDBJ databases">
        <title>Sequencing the genomes of 1000 actinobacteria strains.</title>
        <authorList>
            <person name="Klenk H.-P."/>
        </authorList>
    </citation>
    <scope>NUCLEOTIDE SEQUENCE [LARGE SCALE GENOMIC DNA]</scope>
    <source>
        <strain evidence="3 4">DSM 13521</strain>
    </source>
</reference>
<keyword evidence="4" id="KW-1185">Reference proteome</keyword>
<dbReference type="CDD" id="cd06170">
    <property type="entry name" value="LuxR_C_like"/>
    <property type="match status" value="1"/>
</dbReference>
<dbReference type="SUPFAM" id="SSF46894">
    <property type="entry name" value="C-terminal effector domain of the bipartite response regulators"/>
    <property type="match status" value="1"/>
</dbReference>
<dbReference type="SMART" id="SM00421">
    <property type="entry name" value="HTH_LUXR"/>
    <property type="match status" value="1"/>
</dbReference>
<dbReference type="PROSITE" id="PS50043">
    <property type="entry name" value="HTH_LUXR_2"/>
    <property type="match status" value="1"/>
</dbReference>
<evidence type="ECO:0000313" key="3">
    <source>
        <dbReference type="EMBL" id="ROR93577.1"/>
    </source>
</evidence>
<evidence type="ECO:0000256" key="1">
    <source>
        <dbReference type="ARBA" id="ARBA00023125"/>
    </source>
</evidence>
<dbReference type="PANTHER" id="PTHR43214">
    <property type="entry name" value="TWO-COMPONENT RESPONSE REGULATOR"/>
    <property type="match status" value="1"/>
</dbReference>
<protein>
    <submittedName>
        <fullName evidence="3">Regulatory LuxR family protein</fullName>
    </submittedName>
</protein>
<dbReference type="RefSeq" id="WP_123740519.1">
    <property type="nucleotide sequence ID" value="NZ_RKHQ01000002.1"/>
</dbReference>
<sequence length="773" mass="83364">MLRAWTGIQAGNGFVALGRSGGRSELTLAGENGAPLRGRGVAPGSLSAVLGSVPLLVVADYSLLTDAAVGPALAATAPTVRIGLVPPDRLDPAFLSAEAVARAWSGASPRAVLSAADVVLLAPFLTARERLTARAEHVREELRGHLASVAPGYAALVGTPADLDRLLPIVRDHPTPRALRAAGTIALNRQLQEVQAGVRHRLVETLLSLPPDQSPSEDPLRHELVEALVPGIVDELTLTLDRVLRLDRAVHRIASHDAFSPRLALPLSLLRSRGAEPRRSTVGDRDPRVVLAEVRAAVDRLRRLPIQPMSIDEQFRAAYVALGSPDDASLTPRELLEVELAGQRVSLAAGDFRSALRHRNAAEALLEHELHDDPETPVRLLADARIVAALTEVLVIDLATGFANLRSALEADTAREASPDLSAEALGFLALILLLFGERQGVEDILALARARADGLAAGPMLAPARIARLFLLGSRISTDAAGRAELVSAAHRTSQGTAYWPFFHYVVMLTSYVSKDSSSALLSFTEIQRDGQWAQSNPRFDRLSHLSYAAHLAAQGEFTAAHRELSRLAARGDSRSDGADDVIHGLISLRLELAAGKNRRTIAMTSNDGVLGEHQIQGTHLRRYVSAVLLLRGSAFAQQGARAAAAELFLRATQQAHLHDEYLALACAETREYREWLEGLDLDRLPTALPREVVTRLLASPPLIQRGLPTLTQQQERVLRLLALGRSTSSIAAELHISQNTIKSHLRKLYQRLEVSSRAQAVLLAESYGLLQ</sequence>
<dbReference type="InterPro" id="IPR039420">
    <property type="entry name" value="WalR-like"/>
</dbReference>
<dbReference type="GO" id="GO:0003677">
    <property type="term" value="F:DNA binding"/>
    <property type="evidence" value="ECO:0007669"/>
    <property type="project" value="UniProtKB-KW"/>
</dbReference>
<dbReference type="AlphaFoldDB" id="A0A3N2D1D9"/>
<dbReference type="Proteomes" id="UP000275356">
    <property type="component" value="Unassembled WGS sequence"/>
</dbReference>
<dbReference type="InterPro" id="IPR000792">
    <property type="entry name" value="Tscrpt_reg_LuxR_C"/>
</dbReference>
<dbReference type="PRINTS" id="PR00038">
    <property type="entry name" value="HTHLUXR"/>
</dbReference>
<dbReference type="GO" id="GO:0006355">
    <property type="term" value="P:regulation of DNA-templated transcription"/>
    <property type="evidence" value="ECO:0007669"/>
    <property type="project" value="InterPro"/>
</dbReference>
<dbReference type="Gene3D" id="1.10.10.10">
    <property type="entry name" value="Winged helix-like DNA-binding domain superfamily/Winged helix DNA-binding domain"/>
    <property type="match status" value="1"/>
</dbReference>
<keyword evidence="1" id="KW-0238">DNA-binding</keyword>
<organism evidence="3 4">
    <name type="scientific">Salana multivorans</name>
    <dbReference type="NCBI Taxonomy" id="120377"/>
    <lineage>
        <taxon>Bacteria</taxon>
        <taxon>Bacillati</taxon>
        <taxon>Actinomycetota</taxon>
        <taxon>Actinomycetes</taxon>
        <taxon>Micrococcales</taxon>
        <taxon>Beutenbergiaceae</taxon>
        <taxon>Salana</taxon>
    </lineage>
</organism>